<feature type="region of interest" description="Disordered" evidence="1">
    <location>
        <begin position="152"/>
        <end position="171"/>
    </location>
</feature>
<sequence length="302" mass="32906">MRELLRFMNPASARAPEEYKSVVSRDLPQYTYFTHFLAFRRVAGSTTAKVSGHGLSSTRHSAGRGGRSRHYSGLTDLHVSHSCGSAGPIGRSGPERRVEDQYACDRCGQNVGVVNDAHRAGPQDDVVAAGEDHCCCRRSVPHRGAIRCAGRHPKEEEHKNSSRTAEIDQHSPKYGVDIGRTALLVDDNELFVGTKVPAALAGHHRDAGDRSAAQSKRPFVRQRPPLQPLGKSRLVAERVHRHSATDDRRRVSVECADPKKRYEGEQGGNREDCSGRASDATGGDPWGTAVPQNTHGDISAEP</sequence>
<evidence type="ECO:0000313" key="2">
    <source>
        <dbReference type="EMBL" id="SCF28186.1"/>
    </source>
</evidence>
<gene>
    <name evidence="2" type="ORF">GA0074695_5123</name>
</gene>
<feature type="region of interest" description="Disordered" evidence="1">
    <location>
        <begin position="201"/>
        <end position="302"/>
    </location>
</feature>
<feature type="region of interest" description="Disordered" evidence="1">
    <location>
        <begin position="48"/>
        <end position="68"/>
    </location>
</feature>
<feature type="compositionally biased region" description="Basic and acidic residues" evidence="1">
    <location>
        <begin position="234"/>
        <end position="274"/>
    </location>
</feature>
<keyword evidence="3" id="KW-1185">Reference proteome</keyword>
<accession>A0A1C4Z5K1</accession>
<evidence type="ECO:0000313" key="3">
    <source>
        <dbReference type="Proteomes" id="UP000198242"/>
    </source>
</evidence>
<organism evidence="2 3">
    <name type="scientific">Micromonospora viridifaciens</name>
    <dbReference type="NCBI Taxonomy" id="1881"/>
    <lineage>
        <taxon>Bacteria</taxon>
        <taxon>Bacillati</taxon>
        <taxon>Actinomycetota</taxon>
        <taxon>Actinomycetes</taxon>
        <taxon>Micromonosporales</taxon>
        <taxon>Micromonosporaceae</taxon>
        <taxon>Micromonospora</taxon>
    </lineage>
</organism>
<dbReference type="Proteomes" id="UP000198242">
    <property type="component" value="Chromosome I"/>
</dbReference>
<reference evidence="3" key="1">
    <citation type="submission" date="2016-06" db="EMBL/GenBank/DDBJ databases">
        <authorList>
            <person name="Varghese N."/>
            <person name="Submissions Spin"/>
        </authorList>
    </citation>
    <scope>NUCLEOTIDE SEQUENCE [LARGE SCALE GENOMIC DNA]</scope>
    <source>
        <strain evidence="3">DSM 43909</strain>
    </source>
</reference>
<dbReference type="EMBL" id="LT607411">
    <property type="protein sequence ID" value="SCF28186.1"/>
    <property type="molecule type" value="Genomic_DNA"/>
</dbReference>
<protein>
    <submittedName>
        <fullName evidence="2">Uncharacterized protein</fullName>
    </submittedName>
</protein>
<dbReference type="AlphaFoldDB" id="A0A1C4Z5K1"/>
<evidence type="ECO:0000256" key="1">
    <source>
        <dbReference type="SAM" id="MobiDB-lite"/>
    </source>
</evidence>
<name>A0A1C4Z5K1_MICVI</name>
<proteinExistence type="predicted"/>